<dbReference type="EMBL" id="KN823332">
    <property type="protein sequence ID" value="KIO17902.1"/>
    <property type="molecule type" value="Genomic_DNA"/>
</dbReference>
<proteinExistence type="predicted"/>
<name>A0A0C3L8Z4_9AGAM</name>
<keyword evidence="2" id="KW-1185">Reference proteome</keyword>
<dbReference type="HOGENOM" id="CLU_763322_0_0_1"/>
<accession>A0A0C3L8Z4</accession>
<dbReference type="AlphaFoldDB" id="A0A0C3L8Z4"/>
<reference evidence="2" key="2">
    <citation type="submission" date="2015-01" db="EMBL/GenBank/DDBJ databases">
        <title>Evolutionary Origins and Diversification of the Mycorrhizal Mutualists.</title>
        <authorList>
            <consortium name="DOE Joint Genome Institute"/>
            <consortium name="Mycorrhizal Genomics Consortium"/>
            <person name="Kohler A."/>
            <person name="Kuo A."/>
            <person name="Nagy L.G."/>
            <person name="Floudas D."/>
            <person name="Copeland A."/>
            <person name="Barry K.W."/>
            <person name="Cichocki N."/>
            <person name="Veneault-Fourrey C."/>
            <person name="LaButti K."/>
            <person name="Lindquist E.A."/>
            <person name="Lipzen A."/>
            <person name="Lundell T."/>
            <person name="Morin E."/>
            <person name="Murat C."/>
            <person name="Riley R."/>
            <person name="Ohm R."/>
            <person name="Sun H."/>
            <person name="Tunlid A."/>
            <person name="Henrissat B."/>
            <person name="Grigoriev I.V."/>
            <person name="Hibbett D.S."/>
            <person name="Martin F."/>
        </authorList>
    </citation>
    <scope>NUCLEOTIDE SEQUENCE [LARGE SCALE GENOMIC DNA]</scope>
    <source>
        <strain evidence="2">MUT 4182</strain>
    </source>
</reference>
<dbReference type="OrthoDB" id="10422605at2759"/>
<dbReference type="InterPro" id="IPR038765">
    <property type="entry name" value="Papain-like_cys_pep_sf"/>
</dbReference>
<dbReference type="SUPFAM" id="SSF54001">
    <property type="entry name" value="Cysteine proteinases"/>
    <property type="match status" value="1"/>
</dbReference>
<sequence>MFLTLRVHATYSQIQPQTSSSVMAEHLSLSGYISPCLSTVSFSTVGSDDEGSSWICGAPCDGGCLAGDITARPRSEGNEENLDQEPLLLCYRGYLEIDIKVYHCNHANLHKGNEICDRMIDFLIHQSHTSAYEAFRWRRPNEVLIFPCAFAQCLLAVDEAVSQVELAHKLQCLHSKVVRFTPAQIWTSTLLIVPAQVGCHRVLLAVTNARLAMSQSEPARSIHEVIPGHSRPDRTPFAILFLSSTPLVISTDIERIKVLFQLYLQVLWKRQSGSDLEFIDWVDVNSPGQDIVSKEALHVVRNAEVLMRPGVADRLRQAHQGVYMMKAAEWNAIFNPQVMEGDFYRQRKLKVVKQEAQLWQMNA</sequence>
<evidence type="ECO:0000313" key="2">
    <source>
        <dbReference type="Proteomes" id="UP000054248"/>
    </source>
</evidence>
<organism evidence="1 2">
    <name type="scientific">Tulasnella calospora MUT 4182</name>
    <dbReference type="NCBI Taxonomy" id="1051891"/>
    <lineage>
        <taxon>Eukaryota</taxon>
        <taxon>Fungi</taxon>
        <taxon>Dikarya</taxon>
        <taxon>Basidiomycota</taxon>
        <taxon>Agaricomycotina</taxon>
        <taxon>Agaricomycetes</taxon>
        <taxon>Cantharellales</taxon>
        <taxon>Tulasnellaceae</taxon>
        <taxon>Tulasnella</taxon>
    </lineage>
</organism>
<reference evidence="1 2" key="1">
    <citation type="submission" date="2014-04" db="EMBL/GenBank/DDBJ databases">
        <authorList>
            <consortium name="DOE Joint Genome Institute"/>
            <person name="Kuo A."/>
            <person name="Girlanda M."/>
            <person name="Perotto S."/>
            <person name="Kohler A."/>
            <person name="Nagy L.G."/>
            <person name="Floudas D."/>
            <person name="Copeland A."/>
            <person name="Barry K.W."/>
            <person name="Cichocki N."/>
            <person name="Veneault-Fourrey C."/>
            <person name="LaButti K."/>
            <person name="Lindquist E.A."/>
            <person name="Lipzen A."/>
            <person name="Lundell T."/>
            <person name="Morin E."/>
            <person name="Murat C."/>
            <person name="Sun H."/>
            <person name="Tunlid A."/>
            <person name="Henrissat B."/>
            <person name="Grigoriev I.V."/>
            <person name="Hibbett D.S."/>
            <person name="Martin F."/>
            <person name="Nordberg H.P."/>
            <person name="Cantor M.N."/>
            <person name="Hua S.X."/>
        </authorList>
    </citation>
    <scope>NUCLEOTIDE SEQUENCE [LARGE SCALE GENOMIC DNA]</scope>
    <source>
        <strain evidence="1 2">MUT 4182</strain>
    </source>
</reference>
<gene>
    <name evidence="1" type="ORF">M407DRAFT_12128</name>
</gene>
<dbReference type="Proteomes" id="UP000054248">
    <property type="component" value="Unassembled WGS sequence"/>
</dbReference>
<evidence type="ECO:0000313" key="1">
    <source>
        <dbReference type="EMBL" id="KIO17902.1"/>
    </source>
</evidence>
<protein>
    <submittedName>
        <fullName evidence="1">Uncharacterized protein</fullName>
    </submittedName>
</protein>